<comment type="caution">
    <text evidence="1">The sequence shown here is derived from an EMBL/GenBank/DDBJ whole genome shotgun (WGS) entry which is preliminary data.</text>
</comment>
<reference evidence="1 2" key="2">
    <citation type="journal article" date="2022" name="Mol. Ecol. Resour.">
        <title>The genomes of chicory, endive, great burdock and yacon provide insights into Asteraceae paleo-polyploidization history and plant inulin production.</title>
        <authorList>
            <person name="Fan W."/>
            <person name="Wang S."/>
            <person name="Wang H."/>
            <person name="Wang A."/>
            <person name="Jiang F."/>
            <person name="Liu H."/>
            <person name="Zhao H."/>
            <person name="Xu D."/>
            <person name="Zhang Y."/>
        </authorList>
    </citation>
    <scope>NUCLEOTIDE SEQUENCE [LARGE SCALE GENOMIC DNA]</scope>
    <source>
        <strain evidence="2">cv. Yunnan</strain>
        <tissue evidence="1">Leaves</tissue>
    </source>
</reference>
<accession>A0ACB9JGI3</accession>
<proteinExistence type="predicted"/>
<evidence type="ECO:0000313" key="2">
    <source>
        <dbReference type="Proteomes" id="UP001056120"/>
    </source>
</evidence>
<keyword evidence="2" id="KW-1185">Reference proteome</keyword>
<gene>
    <name evidence="1" type="ORF">L1987_12490</name>
</gene>
<dbReference type="Proteomes" id="UP001056120">
    <property type="component" value="Linkage Group LG04"/>
</dbReference>
<dbReference type="EMBL" id="CM042021">
    <property type="protein sequence ID" value="KAI3818675.1"/>
    <property type="molecule type" value="Genomic_DNA"/>
</dbReference>
<name>A0ACB9JGI3_9ASTR</name>
<sequence>MNLIFWFCINIIYIYLRNDNNKKKEEKERLLSMCKASGSDFHYRDSSVLIPSSIHWTKARNQAQTSKQSPSKFHQIHKSVFLSFNSCTCSSMYGVNGSSDAISRDMNSLLYSSTFKHPADGEFAKIKELISSDPYPNYDYQNQNQQQQDESYGENRSSLLRNRSTPSSFFSNLLSENGDEEFPDPVTGSSPEERFFMRHQQQKRKESESDARNLLRYAPSSTAMEEKRRERESTAATVNDSRRVPSLSPVNNGGGYGYTNQSNLDCASSFRGMDSTSSNLVRQNSTPAGFLSGFAGMKTGSSSSTLNNHVSFSLGPSSSPSRFLPQIAENKNELQDSKFSSMKRSRDGVLKMPRNGETEKQTPSLVHHMSLPKTSSEMAVVENFLQFQQESTVPWKTRAKRGFATHPRSIAERVRRTRISERIKRLQELFPDIDKQSNTADMLDMAVEYIKNLQKELQTLNDARARCKCSGKQLQST</sequence>
<organism evidence="1 2">
    <name type="scientific">Smallanthus sonchifolius</name>
    <dbReference type="NCBI Taxonomy" id="185202"/>
    <lineage>
        <taxon>Eukaryota</taxon>
        <taxon>Viridiplantae</taxon>
        <taxon>Streptophyta</taxon>
        <taxon>Embryophyta</taxon>
        <taxon>Tracheophyta</taxon>
        <taxon>Spermatophyta</taxon>
        <taxon>Magnoliopsida</taxon>
        <taxon>eudicotyledons</taxon>
        <taxon>Gunneridae</taxon>
        <taxon>Pentapetalae</taxon>
        <taxon>asterids</taxon>
        <taxon>campanulids</taxon>
        <taxon>Asterales</taxon>
        <taxon>Asteraceae</taxon>
        <taxon>Asteroideae</taxon>
        <taxon>Heliantheae alliance</taxon>
        <taxon>Millerieae</taxon>
        <taxon>Smallanthus</taxon>
    </lineage>
</organism>
<reference evidence="2" key="1">
    <citation type="journal article" date="2022" name="Mol. Ecol. Resour.">
        <title>The genomes of chicory, endive, great burdock and yacon provide insights into Asteraceae palaeo-polyploidization history and plant inulin production.</title>
        <authorList>
            <person name="Fan W."/>
            <person name="Wang S."/>
            <person name="Wang H."/>
            <person name="Wang A."/>
            <person name="Jiang F."/>
            <person name="Liu H."/>
            <person name="Zhao H."/>
            <person name="Xu D."/>
            <person name="Zhang Y."/>
        </authorList>
    </citation>
    <scope>NUCLEOTIDE SEQUENCE [LARGE SCALE GENOMIC DNA]</scope>
    <source>
        <strain evidence="2">cv. Yunnan</strain>
    </source>
</reference>
<protein>
    <submittedName>
        <fullName evidence="1">Uncharacterized protein</fullName>
    </submittedName>
</protein>
<evidence type="ECO:0000313" key="1">
    <source>
        <dbReference type="EMBL" id="KAI3818675.1"/>
    </source>
</evidence>